<sequence>MDPVLSLTWSSLGREHNWSAFERVHTKKINNLQQMIMNDVCVMTNSRLNKKKDVRKINDYNIDDLAFDDKWLVENETNSYLDALDEDILVEVGEDDNGSSGASVIVDNLEVPLVIELDVDEGGGDAIDEDDYPIFSLNNILV</sequence>
<dbReference type="Proteomes" id="UP000257109">
    <property type="component" value="Unassembled WGS sequence"/>
</dbReference>
<protein>
    <recommendedName>
        <fullName evidence="3">HAT C-terminal dimerisation domain-containing protein</fullName>
    </recommendedName>
</protein>
<evidence type="ECO:0000313" key="1">
    <source>
        <dbReference type="EMBL" id="RDX93893.1"/>
    </source>
</evidence>
<evidence type="ECO:0000313" key="2">
    <source>
        <dbReference type="Proteomes" id="UP000257109"/>
    </source>
</evidence>
<feature type="non-terminal residue" evidence="1">
    <location>
        <position position="142"/>
    </location>
</feature>
<name>A0A371GTW8_MUCPR</name>
<gene>
    <name evidence="1" type="ORF">CR513_23797</name>
</gene>
<dbReference type="AlphaFoldDB" id="A0A371GTW8"/>
<dbReference type="EMBL" id="QJKJ01004505">
    <property type="protein sequence ID" value="RDX93893.1"/>
    <property type="molecule type" value="Genomic_DNA"/>
</dbReference>
<proteinExistence type="predicted"/>
<evidence type="ECO:0008006" key="3">
    <source>
        <dbReference type="Google" id="ProtNLM"/>
    </source>
</evidence>
<comment type="caution">
    <text evidence="1">The sequence shown here is derived from an EMBL/GenBank/DDBJ whole genome shotgun (WGS) entry which is preliminary data.</text>
</comment>
<reference evidence="1" key="1">
    <citation type="submission" date="2018-05" db="EMBL/GenBank/DDBJ databases">
        <title>Draft genome of Mucuna pruriens seed.</title>
        <authorList>
            <person name="Nnadi N.E."/>
            <person name="Vos R."/>
            <person name="Hasami M.H."/>
            <person name="Devisetty U.K."/>
            <person name="Aguiy J.C."/>
        </authorList>
    </citation>
    <scope>NUCLEOTIDE SEQUENCE [LARGE SCALE GENOMIC DNA]</scope>
    <source>
        <strain evidence="1">JCA_2017</strain>
    </source>
</reference>
<keyword evidence="2" id="KW-1185">Reference proteome</keyword>
<organism evidence="1 2">
    <name type="scientific">Mucuna pruriens</name>
    <name type="common">Velvet bean</name>
    <name type="synonym">Dolichos pruriens</name>
    <dbReference type="NCBI Taxonomy" id="157652"/>
    <lineage>
        <taxon>Eukaryota</taxon>
        <taxon>Viridiplantae</taxon>
        <taxon>Streptophyta</taxon>
        <taxon>Embryophyta</taxon>
        <taxon>Tracheophyta</taxon>
        <taxon>Spermatophyta</taxon>
        <taxon>Magnoliopsida</taxon>
        <taxon>eudicotyledons</taxon>
        <taxon>Gunneridae</taxon>
        <taxon>Pentapetalae</taxon>
        <taxon>rosids</taxon>
        <taxon>fabids</taxon>
        <taxon>Fabales</taxon>
        <taxon>Fabaceae</taxon>
        <taxon>Papilionoideae</taxon>
        <taxon>50 kb inversion clade</taxon>
        <taxon>NPAAA clade</taxon>
        <taxon>indigoferoid/millettioid clade</taxon>
        <taxon>Phaseoleae</taxon>
        <taxon>Mucuna</taxon>
    </lineage>
</organism>
<dbReference type="OrthoDB" id="1433948at2759"/>
<feature type="non-terminal residue" evidence="1">
    <location>
        <position position="1"/>
    </location>
</feature>
<accession>A0A371GTW8</accession>